<keyword evidence="2" id="KW-0732">Signal</keyword>
<evidence type="ECO:0008006" key="5">
    <source>
        <dbReference type="Google" id="ProtNLM"/>
    </source>
</evidence>
<feature type="signal peptide" evidence="2">
    <location>
        <begin position="1"/>
        <end position="21"/>
    </location>
</feature>
<feature type="chain" id="PRO_5045650133" description="Lipoprotein" evidence="2">
    <location>
        <begin position="22"/>
        <end position="169"/>
    </location>
</feature>
<evidence type="ECO:0000256" key="1">
    <source>
        <dbReference type="SAM" id="MobiDB-lite"/>
    </source>
</evidence>
<proteinExistence type="predicted"/>
<reference evidence="3 4" key="1">
    <citation type="submission" date="2024-06" db="EMBL/GenBank/DDBJ databases">
        <title>The Natural Products Discovery Center: Release of the First 8490 Sequenced Strains for Exploring Actinobacteria Biosynthetic Diversity.</title>
        <authorList>
            <person name="Kalkreuter E."/>
            <person name="Kautsar S.A."/>
            <person name="Yang D."/>
            <person name="Bader C.D."/>
            <person name="Teijaro C.N."/>
            <person name="Fluegel L."/>
            <person name="Davis C.M."/>
            <person name="Simpson J.R."/>
            <person name="Lauterbach L."/>
            <person name="Steele A.D."/>
            <person name="Gui C."/>
            <person name="Meng S."/>
            <person name="Li G."/>
            <person name="Viehrig K."/>
            <person name="Ye F."/>
            <person name="Su P."/>
            <person name="Kiefer A.F."/>
            <person name="Nichols A."/>
            <person name="Cepeda A.J."/>
            <person name="Yan W."/>
            <person name="Fan B."/>
            <person name="Jiang Y."/>
            <person name="Adhikari A."/>
            <person name="Zheng C.-J."/>
            <person name="Schuster L."/>
            <person name="Cowan T.M."/>
            <person name="Smanski M.J."/>
            <person name="Chevrette M.G."/>
            <person name="De Carvalho L.P.S."/>
            <person name="Shen B."/>
        </authorList>
    </citation>
    <scope>NUCLEOTIDE SEQUENCE [LARGE SCALE GENOMIC DNA]</scope>
    <source>
        <strain evidence="3 4">NPDC001694</strain>
    </source>
</reference>
<dbReference type="PROSITE" id="PS51257">
    <property type="entry name" value="PROKAR_LIPOPROTEIN"/>
    <property type="match status" value="1"/>
</dbReference>
<sequence length="169" mass="16861">MRWWTGGWMVAAMVVVAGCHASEGGGPAGGPSDNNSSVSPTRESPSASATGPSAAPGSCAAGHAKVTVGPGDAVEQRLCVRPGTVVSLVLRPRTDDKRWTAVRSSAPALVLASGWRVDGDGTARASLRCAGVRAGAAEVTASAKAPDVAGAARVAFTLHVSVVPYTTQG</sequence>
<dbReference type="EMBL" id="JBEOZM010000004">
    <property type="protein sequence ID" value="MER6267937.1"/>
    <property type="molecule type" value="Genomic_DNA"/>
</dbReference>
<evidence type="ECO:0000313" key="4">
    <source>
        <dbReference type="Proteomes" id="UP001490365"/>
    </source>
</evidence>
<dbReference type="Proteomes" id="UP001490365">
    <property type="component" value="Unassembled WGS sequence"/>
</dbReference>
<evidence type="ECO:0000256" key="2">
    <source>
        <dbReference type="SAM" id="SignalP"/>
    </source>
</evidence>
<feature type="compositionally biased region" description="Low complexity" evidence="1">
    <location>
        <begin position="44"/>
        <end position="61"/>
    </location>
</feature>
<protein>
    <recommendedName>
        <fullName evidence="5">Lipoprotein</fullName>
    </recommendedName>
</protein>
<name>A0ABV1TD21_9ACTN</name>
<dbReference type="RefSeq" id="WP_351956583.1">
    <property type="nucleotide sequence ID" value="NZ_JBEOZM010000004.1"/>
</dbReference>
<keyword evidence="4" id="KW-1185">Reference proteome</keyword>
<gene>
    <name evidence="3" type="ORF">ABT211_11620</name>
</gene>
<evidence type="ECO:0000313" key="3">
    <source>
        <dbReference type="EMBL" id="MER6267937.1"/>
    </source>
</evidence>
<comment type="caution">
    <text evidence="3">The sequence shown here is derived from an EMBL/GenBank/DDBJ whole genome shotgun (WGS) entry which is preliminary data.</text>
</comment>
<organism evidence="3 4">
    <name type="scientific">Streptomyces sp. 900105755</name>
    <dbReference type="NCBI Taxonomy" id="3154389"/>
    <lineage>
        <taxon>Bacteria</taxon>
        <taxon>Bacillati</taxon>
        <taxon>Actinomycetota</taxon>
        <taxon>Actinomycetes</taxon>
        <taxon>Kitasatosporales</taxon>
        <taxon>Streptomycetaceae</taxon>
        <taxon>Streptomyces</taxon>
    </lineage>
</organism>
<feature type="region of interest" description="Disordered" evidence="1">
    <location>
        <begin position="24"/>
        <end position="61"/>
    </location>
</feature>
<feature type="compositionally biased region" description="Polar residues" evidence="1">
    <location>
        <begin position="33"/>
        <end position="43"/>
    </location>
</feature>
<accession>A0ABV1TD21</accession>